<feature type="signal peptide" evidence="1">
    <location>
        <begin position="1"/>
        <end position="23"/>
    </location>
</feature>
<dbReference type="Pfam" id="PF25852">
    <property type="entry name" value="DUF6242_C"/>
    <property type="match status" value="1"/>
</dbReference>
<dbReference type="EMBL" id="JACOFX010000004">
    <property type="protein sequence ID" value="MBC3908057.1"/>
    <property type="molecule type" value="Genomic_DNA"/>
</dbReference>
<dbReference type="InterPro" id="IPR015943">
    <property type="entry name" value="WD40/YVTN_repeat-like_dom_sf"/>
</dbReference>
<evidence type="ECO:0000313" key="3">
    <source>
        <dbReference type="EMBL" id="MBC3908057.1"/>
    </source>
</evidence>
<comment type="caution">
    <text evidence="3">The sequence shown here is derived from an EMBL/GenBank/DDBJ whole genome shotgun (WGS) entry which is preliminary data.</text>
</comment>
<keyword evidence="4" id="KW-1185">Reference proteome</keyword>
<dbReference type="CDD" id="cd15482">
    <property type="entry name" value="Sialidase_non-viral"/>
    <property type="match status" value="1"/>
</dbReference>
<dbReference type="SUPFAM" id="SSF110296">
    <property type="entry name" value="Oligoxyloglucan reducing end-specific cellobiohydrolase"/>
    <property type="match status" value="2"/>
</dbReference>
<dbReference type="Proteomes" id="UP000646911">
    <property type="component" value="Unassembled WGS sequence"/>
</dbReference>
<reference evidence="3 4" key="1">
    <citation type="submission" date="2020-08" db="EMBL/GenBank/DDBJ databases">
        <title>Novel species isolated from subtropical streams in China.</title>
        <authorList>
            <person name="Lu H."/>
        </authorList>
    </citation>
    <scope>NUCLEOTIDE SEQUENCE [LARGE SCALE GENOMIC DNA]</scope>
    <source>
        <strain evidence="3 4">NL8W</strain>
    </source>
</reference>
<sequence>MMNLLRGLFIAAAFVVVSANALAELPEIPRHPPFRELYLARDKSLVALIDNGVVRSSDQGKTWTRVFEEDRHRRSGFFVRQKKQLLLVIRGGNIYASKDEGKTWRMRGISADVNWSSYLGYRGGKYLNKIDDRGYIFVCDQDKLHISENGGKSWSSQKPLPTLLGPTQSILNIAFDKNKVYLLSQHALIVSEDRAKTWNVVTAGKFPEIFGTALTDPLSHVSFDASSNGDLFLIGKGQIFVSSDGGVHWEFRDFNIPASPSEILFSRRDAIYIAAINERAPSSQRYKVFRSKDNRTAVEFSAHHPTQDLQLDKQANIYIVTEKNIYKTIDEGASWEVINNNHIKWYEY</sequence>
<dbReference type="PANTHER" id="PTHR12106">
    <property type="entry name" value="SORTILIN RELATED"/>
    <property type="match status" value="1"/>
</dbReference>
<dbReference type="InterPro" id="IPR050310">
    <property type="entry name" value="VPS10-sortilin"/>
</dbReference>
<evidence type="ECO:0000256" key="1">
    <source>
        <dbReference type="SAM" id="SignalP"/>
    </source>
</evidence>
<evidence type="ECO:0000313" key="4">
    <source>
        <dbReference type="Proteomes" id="UP000646911"/>
    </source>
</evidence>
<proteinExistence type="predicted"/>
<evidence type="ECO:0000259" key="2">
    <source>
        <dbReference type="Pfam" id="PF25852"/>
    </source>
</evidence>
<gene>
    <name evidence="3" type="ORF">H8L47_10805</name>
</gene>
<name>A0ABR6ZA43_9BURK</name>
<accession>A0ABR6ZA43</accession>
<dbReference type="InterPro" id="IPR058667">
    <property type="entry name" value="DUF6242_C"/>
</dbReference>
<protein>
    <recommendedName>
        <fullName evidence="2">DUF6242 domain-containing protein</fullName>
    </recommendedName>
</protein>
<dbReference type="PANTHER" id="PTHR12106:SF27">
    <property type="entry name" value="SORTILIN-RELATED RECEPTOR"/>
    <property type="match status" value="1"/>
</dbReference>
<feature type="chain" id="PRO_5046856278" description="DUF6242 domain-containing protein" evidence="1">
    <location>
        <begin position="24"/>
        <end position="348"/>
    </location>
</feature>
<dbReference type="RefSeq" id="WP_186953607.1">
    <property type="nucleotide sequence ID" value="NZ_JACOFX010000004.1"/>
</dbReference>
<organism evidence="3 4">
    <name type="scientific">Undibacterium umbellatum</name>
    <dbReference type="NCBI Taxonomy" id="2762300"/>
    <lineage>
        <taxon>Bacteria</taxon>
        <taxon>Pseudomonadati</taxon>
        <taxon>Pseudomonadota</taxon>
        <taxon>Betaproteobacteria</taxon>
        <taxon>Burkholderiales</taxon>
        <taxon>Oxalobacteraceae</taxon>
        <taxon>Undibacterium</taxon>
    </lineage>
</organism>
<dbReference type="Gene3D" id="2.130.10.10">
    <property type="entry name" value="YVTN repeat-like/Quinoprotein amine dehydrogenase"/>
    <property type="match status" value="2"/>
</dbReference>
<feature type="domain" description="DUF6242" evidence="2">
    <location>
        <begin position="81"/>
        <end position="324"/>
    </location>
</feature>
<keyword evidence="1" id="KW-0732">Signal</keyword>